<dbReference type="STRING" id="45607.A0A2T0FI39"/>
<gene>
    <name evidence="3" type="ORF">B9G98_02256</name>
</gene>
<dbReference type="Proteomes" id="UP000238350">
    <property type="component" value="Unassembled WGS sequence"/>
</dbReference>
<dbReference type="PANTHER" id="PTHR36100">
    <property type="entry name" value="BUD SITE SELECTION PROTEIN 4"/>
    <property type="match status" value="1"/>
</dbReference>
<dbReference type="GeneID" id="36516004"/>
<dbReference type="SUPFAM" id="SSF50729">
    <property type="entry name" value="PH domain-like"/>
    <property type="match status" value="1"/>
</dbReference>
<comment type="caution">
    <text evidence="3">The sequence shown here is derived from an EMBL/GenBank/DDBJ whole genome shotgun (WGS) entry which is preliminary data.</text>
</comment>
<feature type="region of interest" description="Disordered" evidence="1">
    <location>
        <begin position="419"/>
        <end position="440"/>
    </location>
</feature>
<feature type="region of interest" description="Disordered" evidence="1">
    <location>
        <begin position="1077"/>
        <end position="1112"/>
    </location>
</feature>
<feature type="region of interest" description="Disordered" evidence="1">
    <location>
        <begin position="224"/>
        <end position="277"/>
    </location>
</feature>
<feature type="compositionally biased region" description="Polar residues" evidence="1">
    <location>
        <begin position="869"/>
        <end position="883"/>
    </location>
</feature>
<feature type="region of interest" description="Disordered" evidence="1">
    <location>
        <begin position="1011"/>
        <end position="1037"/>
    </location>
</feature>
<dbReference type="GO" id="GO:0000142">
    <property type="term" value="C:cellular bud neck contractile ring"/>
    <property type="evidence" value="ECO:0007669"/>
    <property type="project" value="TreeGrafter"/>
</dbReference>
<reference evidence="3 4" key="1">
    <citation type="submission" date="2017-04" db="EMBL/GenBank/DDBJ databases">
        <title>Genome sequencing of [Candida] sorbophila.</title>
        <authorList>
            <person name="Ahn J.O."/>
        </authorList>
    </citation>
    <scope>NUCLEOTIDE SEQUENCE [LARGE SCALE GENOMIC DNA]</scope>
    <source>
        <strain evidence="3 4">DS02</strain>
    </source>
</reference>
<protein>
    <recommendedName>
        <fullName evidence="2">PH domain-containing protein</fullName>
    </recommendedName>
</protein>
<feature type="compositionally biased region" description="Basic and acidic residues" evidence="1">
    <location>
        <begin position="1"/>
        <end position="22"/>
    </location>
</feature>
<dbReference type="PANTHER" id="PTHR36100:SF1">
    <property type="entry name" value="BUD SITE SELECTION PROTEIN 4"/>
    <property type="match status" value="1"/>
</dbReference>
<evidence type="ECO:0000259" key="2">
    <source>
        <dbReference type="SMART" id="SM00233"/>
    </source>
</evidence>
<dbReference type="InterPro" id="IPR052007">
    <property type="entry name" value="Bud4"/>
</dbReference>
<feature type="region of interest" description="Disordered" evidence="1">
    <location>
        <begin position="1"/>
        <end position="123"/>
    </location>
</feature>
<evidence type="ECO:0000313" key="3">
    <source>
        <dbReference type="EMBL" id="PRT54636.1"/>
    </source>
</evidence>
<keyword evidence="4" id="KW-1185">Reference proteome</keyword>
<accession>A0A2T0FI39</accession>
<feature type="region of interest" description="Disordered" evidence="1">
    <location>
        <begin position="135"/>
        <end position="174"/>
    </location>
</feature>
<organism evidence="3 4">
    <name type="scientific">Wickerhamiella sorbophila</name>
    <dbReference type="NCBI Taxonomy" id="45607"/>
    <lineage>
        <taxon>Eukaryota</taxon>
        <taxon>Fungi</taxon>
        <taxon>Dikarya</taxon>
        <taxon>Ascomycota</taxon>
        <taxon>Saccharomycotina</taxon>
        <taxon>Dipodascomycetes</taxon>
        <taxon>Dipodascales</taxon>
        <taxon>Trichomonascaceae</taxon>
        <taxon>Wickerhamiella</taxon>
    </lineage>
</organism>
<dbReference type="InterPro" id="IPR001849">
    <property type="entry name" value="PH_domain"/>
</dbReference>
<name>A0A2T0FI39_9ASCO</name>
<dbReference type="GO" id="GO:0097271">
    <property type="term" value="P:protein localization to bud neck"/>
    <property type="evidence" value="ECO:0007669"/>
    <property type="project" value="TreeGrafter"/>
</dbReference>
<dbReference type="EMBL" id="NDIQ01000021">
    <property type="protein sequence ID" value="PRT54636.1"/>
    <property type="molecule type" value="Genomic_DNA"/>
</dbReference>
<dbReference type="GO" id="GO:0007120">
    <property type="term" value="P:axial cellular bud site selection"/>
    <property type="evidence" value="ECO:0007669"/>
    <property type="project" value="TreeGrafter"/>
</dbReference>
<feature type="compositionally biased region" description="Basic residues" evidence="1">
    <location>
        <begin position="513"/>
        <end position="527"/>
    </location>
</feature>
<feature type="region of interest" description="Disordered" evidence="1">
    <location>
        <begin position="860"/>
        <end position="883"/>
    </location>
</feature>
<evidence type="ECO:0000313" key="4">
    <source>
        <dbReference type="Proteomes" id="UP000238350"/>
    </source>
</evidence>
<dbReference type="GO" id="GO:0005525">
    <property type="term" value="F:GTP binding"/>
    <property type="evidence" value="ECO:0007669"/>
    <property type="project" value="TreeGrafter"/>
</dbReference>
<feature type="domain" description="PH" evidence="2">
    <location>
        <begin position="1353"/>
        <end position="1437"/>
    </location>
</feature>
<dbReference type="SMART" id="SM00233">
    <property type="entry name" value="PH"/>
    <property type="match status" value="1"/>
</dbReference>
<feature type="region of interest" description="Disordered" evidence="1">
    <location>
        <begin position="486"/>
        <end position="535"/>
    </location>
</feature>
<evidence type="ECO:0000256" key="1">
    <source>
        <dbReference type="SAM" id="MobiDB-lite"/>
    </source>
</evidence>
<proteinExistence type="predicted"/>
<sequence length="1450" mass="158794">MPEQDKSASETRDIPAFLRHDSVQPLSVPSKELRNSAGSHDSNRSALARQGSMSRLHGPREAGSPSRTRKSVTFDYQDEVIQYDVQTPEPRYTPDPDYSQFDVHSHPLPSLPTEFGDFGVDNTINMGHFTEEIEEEFEAESSESPPNVTLGWDDEIPPPASPNPLMAELDQSRPKLSKRVEAVMEEAPELSKKPFVRTHRANASWGSQTLREGLHAVPLSPLVDTSAEEESDDESHHLERLPSLIRQESLLESQRRPHTVRMSEKRIPPPTDVQRTYSQRRKTLVKMLDANKPQVPDAIEEEEDEVNPVPLSTSTRDLFHHESVVVGVDPGSPQRESPQELLASMSPIRDSIQIPDLSHTDADYFGMPQDSPKIAENEAQDSHKDVPRKHVLDNIHQEVYGTAEKAVLEKTLPQIVEKESQETDGVIPQGSRVVSQGKPHQKLSLETIQEMQEINQDVQIENLADENSTETKEEVNLAHAKDAMTKTVQEAHVSAESVPKSAEEVENPSAATKTKKPRNRKRSKAKGRKGDTVEDKEIAKSTEAVEPNLEEISNETTALPVAEPNKVLSTNKAAVNELVSSSHPVPESDVPQIDSMSKTIVEHHNDPTILRRPLPVIDAIIADEPTVEHPESPAIPMQEMTSPEVKLESYNGTPIIPETTEAFRANSVARRLAAIEEVETPEIAGDEALSTLVQDVEPATVQHKPIDAETTEPQALESEIVQPGILVAEPVFGNTPVYPEEEELNMPQLEAAKESVLENGEPVDKGSTSFKESDLPVVEKATEAPNEAARLQFAPVDLGDTPDLGAISSSPFELTMPGTPTFNTVSPSQAEIERREYLVRQAEIVRLANERAQPQVVAVDESVDEVEQGSPSSVVEKQQTDSPVISLPHLDSDLSESEMSSPEISQLRPAADIPEPVTVISPVMANSEFSRAPPISTSTLSVETGDSLQNMSSELEQLLTPRRGYTVRESPTYVMASSPARQRSTPVRRNGALEIGAGPHIPQAASCGQISHASPRRMPQSASASPVRVPEHSRRSRPVWMATAPPLQEEPEVTVPEPVAIKSPALPAEALAAFSSNSSMGPIDGDTPPLRELTPPLANASSDPQLKERPTSEIHVPRVRPSRELLNEQYKQLPAQESGLETPRRGSGLLFSSPVVRKTKSPTKFAGRLTTSLHETGRLFVRVDSVVTWLPDIVSRTCQVWLELDNGEHCITTPCADVVGDAARFGKEYELVVGPEESVTVTTHIKWQQSGPTGTTLLSKLRRKQPEVDWQRLVAADGAFGRCTLNFADMSTAALGAPTPVSLELANEWTGGKGGKIGLTTLFVPRMSAKESLPATMDDAVTQIEAAQRAAKARKTGLLIVNGKQRWCLVDDASLVIYSEARRPRASFNLNKATACDSNDSFVTLAFRTGDVLTLEADSTTSAHEWSTELAKTIASPSPRSPWLNLVLYR</sequence>
<dbReference type="RefSeq" id="XP_024664581.1">
    <property type="nucleotide sequence ID" value="XM_024808813.1"/>
</dbReference>